<sequence>MKIAVVSASLGGFDKETVHVPQSISHDYFMFTDENFPPRAKSMTPRLQAKIPKCFGWQMKPGYDFYLWIDGNLRLSSPDSVKYFYDNCQEYDVVALKHPRRDTAYWEYRYIWRGLYSRATSNYITSRYTGELLDEQMRVIKDDKEFVDNLLVNGGIFMYRNTPEVQRMLKEWWYHISRYLIMDQCSLAYVLKKSGLRLNVLPVNFSDCPYLEHRKHKYRH</sequence>
<dbReference type="EMBL" id="MGAR01000005">
    <property type="protein sequence ID" value="OGK52593.1"/>
    <property type="molecule type" value="Genomic_DNA"/>
</dbReference>
<dbReference type="STRING" id="1802067.A2966_03570"/>
<feature type="domain" description="Nucleotide-diphospho-sugar transferase" evidence="1">
    <location>
        <begin position="147"/>
        <end position="206"/>
    </location>
</feature>
<comment type="caution">
    <text evidence="2">The sequence shown here is derived from an EMBL/GenBank/DDBJ whole genome shotgun (WGS) entry which is preliminary data.</text>
</comment>
<reference evidence="2 3" key="1">
    <citation type="journal article" date="2016" name="Nat. Commun.">
        <title>Thousands of microbial genomes shed light on interconnected biogeochemical processes in an aquifer system.</title>
        <authorList>
            <person name="Anantharaman K."/>
            <person name="Brown C.T."/>
            <person name="Hug L.A."/>
            <person name="Sharon I."/>
            <person name="Castelle C.J."/>
            <person name="Probst A.J."/>
            <person name="Thomas B.C."/>
            <person name="Singh A."/>
            <person name="Wilkins M.J."/>
            <person name="Karaoz U."/>
            <person name="Brodie E.L."/>
            <person name="Williams K.H."/>
            <person name="Hubbard S.S."/>
            <person name="Banfield J.F."/>
        </authorList>
    </citation>
    <scope>NUCLEOTIDE SEQUENCE [LARGE SCALE GENOMIC DNA]</scope>
</reference>
<dbReference type="AlphaFoldDB" id="A0A1F7JAF9"/>
<dbReference type="InterPro" id="IPR005069">
    <property type="entry name" value="Nucl-diP-sugar_transferase"/>
</dbReference>
<evidence type="ECO:0000313" key="3">
    <source>
        <dbReference type="Proteomes" id="UP000176480"/>
    </source>
</evidence>
<organism evidence="2 3">
    <name type="scientific">Candidatus Roizmanbacteria bacterium RIFCSPLOWO2_01_FULL_41_22</name>
    <dbReference type="NCBI Taxonomy" id="1802067"/>
    <lineage>
        <taxon>Bacteria</taxon>
        <taxon>Candidatus Roizmaniibacteriota</taxon>
    </lineage>
</organism>
<protein>
    <recommendedName>
        <fullName evidence="1">Nucleotide-diphospho-sugar transferase domain-containing protein</fullName>
    </recommendedName>
</protein>
<proteinExistence type="predicted"/>
<gene>
    <name evidence="2" type="ORF">A2966_03570</name>
</gene>
<dbReference type="Proteomes" id="UP000176480">
    <property type="component" value="Unassembled WGS sequence"/>
</dbReference>
<dbReference type="Pfam" id="PF03407">
    <property type="entry name" value="Nucleotid_trans"/>
    <property type="match status" value="1"/>
</dbReference>
<evidence type="ECO:0000259" key="1">
    <source>
        <dbReference type="Pfam" id="PF03407"/>
    </source>
</evidence>
<accession>A0A1F7JAF9</accession>
<evidence type="ECO:0000313" key="2">
    <source>
        <dbReference type="EMBL" id="OGK52593.1"/>
    </source>
</evidence>
<name>A0A1F7JAF9_9BACT</name>